<dbReference type="EC" id="2.1.1.-" evidence="4"/>
<evidence type="ECO:0000313" key="6">
    <source>
        <dbReference type="Proteomes" id="UP000323521"/>
    </source>
</evidence>
<gene>
    <name evidence="5" type="ORF">DCMF_26950</name>
</gene>
<dbReference type="Pfam" id="PF06253">
    <property type="entry name" value="MTTB"/>
    <property type="match status" value="1"/>
</dbReference>
<evidence type="ECO:0000313" key="5">
    <source>
        <dbReference type="EMBL" id="ATW28939.1"/>
    </source>
</evidence>
<evidence type="ECO:0000256" key="4">
    <source>
        <dbReference type="PIRNR" id="PIRNR037567"/>
    </source>
</evidence>
<evidence type="ECO:0000256" key="1">
    <source>
        <dbReference type="ARBA" id="ARBA00007137"/>
    </source>
</evidence>
<name>A0A3G1L2U0_FORW1</name>
<dbReference type="PIRSF" id="PIRSF037567">
    <property type="entry name" value="MTTB_MeTrfase"/>
    <property type="match status" value="1"/>
</dbReference>
<dbReference type="InterPro" id="IPR010426">
    <property type="entry name" value="MTTB_MeTrfase"/>
</dbReference>
<keyword evidence="3 4" id="KW-0808">Transferase</keyword>
<dbReference type="Gene3D" id="3.20.20.480">
    <property type="entry name" value="Trimethylamine methyltransferase-like"/>
    <property type="match status" value="1"/>
</dbReference>
<evidence type="ECO:0000256" key="2">
    <source>
        <dbReference type="ARBA" id="ARBA00022603"/>
    </source>
</evidence>
<keyword evidence="6" id="KW-1185">Reference proteome</keyword>
<dbReference type="EMBL" id="CP017634">
    <property type="protein sequence ID" value="ATW28939.1"/>
    <property type="molecule type" value="Genomic_DNA"/>
</dbReference>
<dbReference type="GO" id="GO:0008168">
    <property type="term" value="F:methyltransferase activity"/>
    <property type="evidence" value="ECO:0007669"/>
    <property type="project" value="UniProtKB-KW"/>
</dbReference>
<dbReference type="KEGG" id="fwa:DCMF_26950"/>
<keyword evidence="2 5" id="KW-0489">Methyltransferase</keyword>
<accession>A0A3G1L2U0</accession>
<proteinExistence type="inferred from homology"/>
<dbReference type="GO" id="GO:0015948">
    <property type="term" value="P:methanogenesis"/>
    <property type="evidence" value="ECO:0007669"/>
    <property type="project" value="UniProtKB-UniRule"/>
</dbReference>
<dbReference type="InterPro" id="IPR038601">
    <property type="entry name" value="MttB-like_sf"/>
</dbReference>
<reference evidence="5 6" key="1">
    <citation type="submission" date="2016-10" db="EMBL/GenBank/DDBJ databases">
        <title>Complete Genome Sequence of Peptococcaceae strain DCMF.</title>
        <authorList>
            <person name="Edwards R.J."/>
            <person name="Holland S.I."/>
            <person name="Deshpande N.P."/>
            <person name="Wong Y.K."/>
            <person name="Ertan H."/>
            <person name="Manefield M."/>
            <person name="Russell T.L."/>
            <person name="Lee M.J."/>
        </authorList>
    </citation>
    <scope>NUCLEOTIDE SEQUENCE [LARGE SCALE GENOMIC DNA]</scope>
    <source>
        <strain evidence="5 6">DCMF</strain>
    </source>
</reference>
<dbReference type="GO" id="GO:0032259">
    <property type="term" value="P:methylation"/>
    <property type="evidence" value="ECO:0007669"/>
    <property type="project" value="UniProtKB-KW"/>
</dbReference>
<sequence>MQLLAECGIKILHHEVLNLVKRNGIKVVGETAYFSEEQLMAWVKKAPSGFTVYARNPQYDMFLGGDKVEFAPGYGAPSVIEENGQVRPALMRDYVNFIKLFHQSKYHNINGGVVVQPTDMVSIKSRPVMFYLSLSGSDKCLMAGTGELNEAQTILEMAALAFGGKEELIRKPRVMTIINMNSPLIIDTNMLENMMEYVKIGQPVVIASCTMAGSTGPVTLAGTIALSNAEILTGIAVAQMIREGSPVLYGNQTTTADMKTGSIAIGSPEGALCYTISARLAKAYGLPCRGGGALSDAKSLSVQSGYESMMTLMATAQARTNFIIHSAGILDSYNSMSYEKFIVDLEIIGMVKRFIQGIHISQDTLAVQVIKEVGIGGHFLGTEHTMENCRKEPFLPEISLRGRVMTDPNELLAEHIQNRVEKMLAAYEKPALEKETDQKLVDVLVAKGFDPRPYIQL</sequence>
<organism evidence="5 6">
    <name type="scientific">Formimonas warabiya</name>
    <dbReference type="NCBI Taxonomy" id="1761012"/>
    <lineage>
        <taxon>Bacteria</taxon>
        <taxon>Bacillati</taxon>
        <taxon>Bacillota</taxon>
        <taxon>Clostridia</taxon>
        <taxon>Eubacteriales</taxon>
        <taxon>Peptococcaceae</taxon>
        <taxon>Candidatus Formimonas</taxon>
    </lineage>
</organism>
<dbReference type="AlphaFoldDB" id="A0A3G1L2U0"/>
<evidence type="ECO:0000256" key="3">
    <source>
        <dbReference type="ARBA" id="ARBA00022679"/>
    </source>
</evidence>
<dbReference type="Proteomes" id="UP000323521">
    <property type="component" value="Chromosome"/>
</dbReference>
<comment type="similarity">
    <text evidence="1 4">Belongs to the trimethylamine methyltransferase family.</text>
</comment>
<protein>
    <recommendedName>
        <fullName evidence="4">Methyltransferase</fullName>
        <ecNumber evidence="4">2.1.1.-</ecNumber>
    </recommendedName>
</protein>